<comment type="caution">
    <text evidence="4">The sequence shown here is derived from an EMBL/GenBank/DDBJ whole genome shotgun (WGS) entry which is preliminary data.</text>
</comment>
<organism evidence="4 5">
    <name type="scientific">Engystomops pustulosus</name>
    <name type="common">Tungara frog</name>
    <name type="synonym">Physalaemus pustulosus</name>
    <dbReference type="NCBI Taxonomy" id="76066"/>
    <lineage>
        <taxon>Eukaryota</taxon>
        <taxon>Metazoa</taxon>
        <taxon>Chordata</taxon>
        <taxon>Craniata</taxon>
        <taxon>Vertebrata</taxon>
        <taxon>Euteleostomi</taxon>
        <taxon>Amphibia</taxon>
        <taxon>Batrachia</taxon>
        <taxon>Anura</taxon>
        <taxon>Neobatrachia</taxon>
        <taxon>Hyloidea</taxon>
        <taxon>Leptodactylidae</taxon>
        <taxon>Leiuperinae</taxon>
        <taxon>Engystomops</taxon>
    </lineage>
</organism>
<proteinExistence type="predicted"/>
<gene>
    <name evidence="4" type="ORF">GDO81_022650</name>
</gene>
<dbReference type="PANTHER" id="PTHR44267:SF1">
    <property type="entry name" value="WD REPEAT-CONTAINING PROTEIN 43"/>
    <property type="match status" value="1"/>
</dbReference>
<dbReference type="GO" id="GO:0000462">
    <property type="term" value="P:maturation of SSU-rRNA from tricistronic rRNA transcript (SSU-rRNA, 5.8S rRNA, LSU-rRNA)"/>
    <property type="evidence" value="ECO:0007669"/>
    <property type="project" value="TreeGrafter"/>
</dbReference>
<evidence type="ECO:0000256" key="3">
    <source>
        <dbReference type="ARBA" id="ARBA00023242"/>
    </source>
</evidence>
<keyword evidence="5" id="KW-1185">Reference proteome</keyword>
<name>A0AAV6ZDL7_ENGPU</name>
<reference evidence="4" key="1">
    <citation type="thesis" date="2020" institute="ProQuest LLC" country="789 East Eisenhower Parkway, Ann Arbor, MI, USA">
        <title>Comparative Genomics and Chromosome Evolution.</title>
        <authorList>
            <person name="Mudd A.B."/>
        </authorList>
    </citation>
    <scope>NUCLEOTIDE SEQUENCE</scope>
    <source>
        <strain evidence="4">237g6f4</strain>
        <tissue evidence="4">Blood</tissue>
    </source>
</reference>
<dbReference type="GO" id="GO:0005730">
    <property type="term" value="C:nucleolus"/>
    <property type="evidence" value="ECO:0007669"/>
    <property type="project" value="TreeGrafter"/>
</dbReference>
<evidence type="ECO:0000256" key="1">
    <source>
        <dbReference type="ARBA" id="ARBA00004123"/>
    </source>
</evidence>
<accession>A0AAV6ZDL7</accession>
<evidence type="ECO:0000256" key="2">
    <source>
        <dbReference type="ARBA" id="ARBA00022737"/>
    </source>
</evidence>
<keyword evidence="2" id="KW-0677">Repeat</keyword>
<protein>
    <submittedName>
        <fullName evidence="4">Uncharacterized protein</fullName>
    </submittedName>
</protein>
<dbReference type="SUPFAM" id="SSF50978">
    <property type="entry name" value="WD40 repeat-like"/>
    <property type="match status" value="1"/>
</dbReference>
<dbReference type="InterPro" id="IPR036322">
    <property type="entry name" value="WD40_repeat_dom_sf"/>
</dbReference>
<evidence type="ECO:0000313" key="5">
    <source>
        <dbReference type="Proteomes" id="UP000824782"/>
    </source>
</evidence>
<dbReference type="Proteomes" id="UP000824782">
    <property type="component" value="Unassembled WGS sequence"/>
</dbReference>
<dbReference type="InterPro" id="IPR052414">
    <property type="entry name" value="U3_snoRNA-assoc_WDR"/>
</dbReference>
<dbReference type="Gene3D" id="2.130.10.10">
    <property type="entry name" value="YVTN repeat-like/Quinoprotein amine dehydrogenase"/>
    <property type="match status" value="1"/>
</dbReference>
<keyword evidence="3" id="KW-0539">Nucleus</keyword>
<dbReference type="EMBL" id="WNYA01002363">
    <property type="protein sequence ID" value="KAG8544343.1"/>
    <property type="molecule type" value="Genomic_DNA"/>
</dbReference>
<dbReference type="InterPro" id="IPR015943">
    <property type="entry name" value="WD40/YVTN_repeat-like_dom_sf"/>
</dbReference>
<evidence type="ECO:0000313" key="4">
    <source>
        <dbReference type="EMBL" id="KAG8544343.1"/>
    </source>
</evidence>
<dbReference type="PANTHER" id="PTHR44267">
    <property type="entry name" value="WD REPEAT-CONTAINING PROTEIN 43"/>
    <property type="match status" value="1"/>
</dbReference>
<comment type="subcellular location">
    <subcellularLocation>
        <location evidence="1">Nucleus</location>
    </subcellularLocation>
</comment>
<dbReference type="AlphaFoldDB" id="A0AAV6ZDL7"/>
<sequence>MAAAGGVYEPLPPPCALSPGSRDLLALSGADGRIQVWDTRGPGLRREYVPSAHLSATCTCLAWAPARGFQVSIEDRLGAMDIDLPKVPVKSGLPQMDNFSVLLVQGLESSDINILNKVLLTKNEPLIKKTVARIPVYAVLPLVHELTKRLQRHPSR</sequence>